<dbReference type="InterPro" id="IPR000620">
    <property type="entry name" value="EamA_dom"/>
</dbReference>
<feature type="domain" description="EamA" evidence="2">
    <location>
        <begin position="15"/>
        <end position="146"/>
    </location>
</feature>
<feature type="transmembrane region" description="Helical" evidence="1">
    <location>
        <begin position="188"/>
        <end position="208"/>
    </location>
</feature>
<protein>
    <submittedName>
        <fullName evidence="3">Putative DMT superfamily transporter inner membrane protein</fullName>
    </submittedName>
</protein>
<feature type="transmembrane region" description="Helical" evidence="1">
    <location>
        <begin position="274"/>
        <end position="292"/>
    </location>
</feature>
<comment type="caution">
    <text evidence="3">The sequence shown here is derived from an EMBL/GenBank/DDBJ whole genome shotgun (WGS) entry which is preliminary data.</text>
</comment>
<feature type="transmembrane region" description="Helical" evidence="1">
    <location>
        <begin position="75"/>
        <end position="95"/>
    </location>
</feature>
<name>A0A150J3J1_9EURY</name>
<dbReference type="AlphaFoldDB" id="A0A150J3J1"/>
<sequence length="295" mass="32208">MAIDFSKIKQIDRKTALALIITLFFWASAFAGIRAGLKSYEPGHLALLRFLVASTFLLIYGSYKKVKLPEKKDLPMILLIGFLSVTVYHALLSYGEVTVTAGAASLLIASGPIFTALLATSILGERLKIWGWIGIFVSFFGVSLISLGESGGISFDPRAILILIAAFSTSLSFVLQKPYLKKYKYVDLTAYTIWGGTIFLLIFLPSFLNDIRTASIDSTLSIIYLGIFPAGIAYLTWTYAMAKMPISVLTSFLSISPFLSIIIAWVWLGEIPGLLSIVGGLFAIFGVTLVNMKGR</sequence>
<gene>
    <name evidence="3" type="ORF">AMQ74_01036</name>
</gene>
<evidence type="ECO:0000259" key="2">
    <source>
        <dbReference type="Pfam" id="PF00892"/>
    </source>
</evidence>
<dbReference type="Pfam" id="PF00892">
    <property type="entry name" value="EamA"/>
    <property type="match status" value="2"/>
</dbReference>
<feature type="domain" description="EamA" evidence="2">
    <location>
        <begin position="159"/>
        <end position="291"/>
    </location>
</feature>
<proteinExistence type="predicted"/>
<dbReference type="Proteomes" id="UP000075578">
    <property type="component" value="Unassembled WGS sequence"/>
</dbReference>
<dbReference type="PATRIC" id="fig|1705564.3.peg.1069"/>
<feature type="transmembrane region" description="Helical" evidence="1">
    <location>
        <begin position="246"/>
        <end position="268"/>
    </location>
</feature>
<dbReference type="EMBL" id="LNGD01000058">
    <property type="protein sequence ID" value="KYC51675.1"/>
    <property type="molecule type" value="Genomic_DNA"/>
</dbReference>
<reference evidence="3 4" key="1">
    <citation type="journal article" date="2016" name="ISME J.">
        <title>Chasing the elusive Euryarchaeota class WSA2: genomes reveal a uniquely fastidious methyl-reducing methanogen.</title>
        <authorList>
            <person name="Nobu M.K."/>
            <person name="Narihiro T."/>
            <person name="Kuroda K."/>
            <person name="Mei R."/>
            <person name="Liu W.T."/>
        </authorList>
    </citation>
    <scope>NUCLEOTIDE SEQUENCE [LARGE SCALE GENOMIC DNA]</scope>
    <source>
        <strain evidence="3">U1lsi0528_Bin089</strain>
    </source>
</reference>
<dbReference type="Gene3D" id="1.10.3730.20">
    <property type="match status" value="1"/>
</dbReference>
<keyword evidence="1" id="KW-0812">Transmembrane</keyword>
<dbReference type="PANTHER" id="PTHR12715:SF4">
    <property type="entry name" value="EAMA DOMAIN-CONTAINING PROTEIN"/>
    <property type="match status" value="1"/>
</dbReference>
<dbReference type="PANTHER" id="PTHR12715">
    <property type="entry name" value="TRANSPORTER, DRUG/METABOLITE EXPORTER FAMILY"/>
    <property type="match status" value="1"/>
</dbReference>
<evidence type="ECO:0000313" key="3">
    <source>
        <dbReference type="EMBL" id="KYC51675.1"/>
    </source>
</evidence>
<dbReference type="InterPro" id="IPR052756">
    <property type="entry name" value="Alkyne_AA_exporter"/>
</dbReference>
<feature type="transmembrane region" description="Helical" evidence="1">
    <location>
        <begin position="159"/>
        <end position="176"/>
    </location>
</feature>
<feature type="transmembrane region" description="Helical" evidence="1">
    <location>
        <begin position="220"/>
        <end position="239"/>
    </location>
</feature>
<dbReference type="InterPro" id="IPR037185">
    <property type="entry name" value="EmrE-like"/>
</dbReference>
<keyword evidence="1" id="KW-1133">Transmembrane helix</keyword>
<feature type="transmembrane region" description="Helical" evidence="1">
    <location>
        <begin position="47"/>
        <end position="63"/>
    </location>
</feature>
<organism evidence="3 4">
    <name type="scientific">Candidatus Methanofastidiosum methylothiophilum</name>
    <dbReference type="NCBI Taxonomy" id="1705564"/>
    <lineage>
        <taxon>Archaea</taxon>
        <taxon>Methanobacteriati</taxon>
        <taxon>Methanobacteriota</taxon>
        <taxon>Stenosarchaea group</taxon>
        <taxon>Candidatus Methanofastidiosia</taxon>
        <taxon>Candidatus Methanofastidiosales</taxon>
        <taxon>Candidatus Methanofastidiosaceae</taxon>
        <taxon>Candidatus Methanofastidiosum</taxon>
    </lineage>
</organism>
<keyword evidence="1" id="KW-0472">Membrane</keyword>
<dbReference type="GO" id="GO:0016020">
    <property type="term" value="C:membrane"/>
    <property type="evidence" value="ECO:0007669"/>
    <property type="project" value="InterPro"/>
</dbReference>
<accession>A0A150J3J1</accession>
<feature type="transmembrane region" description="Helical" evidence="1">
    <location>
        <begin position="129"/>
        <end position="147"/>
    </location>
</feature>
<dbReference type="SUPFAM" id="SSF103481">
    <property type="entry name" value="Multidrug resistance efflux transporter EmrE"/>
    <property type="match status" value="2"/>
</dbReference>
<feature type="transmembrane region" description="Helical" evidence="1">
    <location>
        <begin position="101"/>
        <end position="122"/>
    </location>
</feature>
<evidence type="ECO:0000256" key="1">
    <source>
        <dbReference type="SAM" id="Phobius"/>
    </source>
</evidence>
<evidence type="ECO:0000313" key="4">
    <source>
        <dbReference type="Proteomes" id="UP000075578"/>
    </source>
</evidence>